<accession>X0YFK2</accession>
<reference evidence="1" key="1">
    <citation type="journal article" date="2014" name="Front. Microbiol.">
        <title>High frequency of phylogenetically diverse reductive dehalogenase-homologous genes in deep subseafloor sedimentary metagenomes.</title>
        <authorList>
            <person name="Kawai M."/>
            <person name="Futagami T."/>
            <person name="Toyoda A."/>
            <person name="Takaki Y."/>
            <person name="Nishi S."/>
            <person name="Hori S."/>
            <person name="Arai W."/>
            <person name="Tsubouchi T."/>
            <person name="Morono Y."/>
            <person name="Uchiyama I."/>
            <person name="Ito T."/>
            <person name="Fujiyama A."/>
            <person name="Inagaki F."/>
            <person name="Takami H."/>
        </authorList>
    </citation>
    <scope>NUCLEOTIDE SEQUENCE</scope>
    <source>
        <strain evidence="1">Expedition CK06-06</strain>
    </source>
</reference>
<organism evidence="1">
    <name type="scientific">marine sediment metagenome</name>
    <dbReference type="NCBI Taxonomy" id="412755"/>
    <lineage>
        <taxon>unclassified sequences</taxon>
        <taxon>metagenomes</taxon>
        <taxon>ecological metagenomes</taxon>
    </lineage>
</organism>
<name>X0YFK2_9ZZZZ</name>
<evidence type="ECO:0000313" key="1">
    <source>
        <dbReference type="EMBL" id="GAG47428.1"/>
    </source>
</evidence>
<proteinExistence type="predicted"/>
<sequence length="109" mass="11982">AATCFAAFHLDGNDLDLDTHSDDGTDDVDPEDTAVNLVEGTYDFYQVDARDKADVHFYQNGVLVDGTGPYILTAETGTMRAVVHMEKTNNDTVGKVLLRDMWIRTAARA</sequence>
<dbReference type="EMBL" id="BARS01052964">
    <property type="protein sequence ID" value="GAG47428.1"/>
    <property type="molecule type" value="Genomic_DNA"/>
</dbReference>
<comment type="caution">
    <text evidence="1">The sequence shown here is derived from an EMBL/GenBank/DDBJ whole genome shotgun (WGS) entry which is preliminary data.</text>
</comment>
<protein>
    <submittedName>
        <fullName evidence="1">Uncharacterized protein</fullName>
    </submittedName>
</protein>
<gene>
    <name evidence="1" type="ORF">S01H1_78671</name>
</gene>
<dbReference type="AlphaFoldDB" id="X0YFK2"/>
<feature type="non-terminal residue" evidence="1">
    <location>
        <position position="1"/>
    </location>
</feature>